<dbReference type="AlphaFoldDB" id="A0A0C2J6X4"/>
<dbReference type="Pfam" id="PF09766">
    <property type="entry name" value="FmiP_Thoc5"/>
    <property type="match status" value="1"/>
</dbReference>
<accession>A0A0C2J6X4</accession>
<dbReference type="PANTHER" id="PTHR13375:SF3">
    <property type="entry name" value="THO COMPLEX SUBUNIT 5 HOMOLOG"/>
    <property type="match status" value="1"/>
</dbReference>
<feature type="coiled-coil region" evidence="4">
    <location>
        <begin position="154"/>
        <end position="188"/>
    </location>
</feature>
<dbReference type="GO" id="GO:0000445">
    <property type="term" value="C:THO complex part of transcription export complex"/>
    <property type="evidence" value="ECO:0007669"/>
    <property type="project" value="TreeGrafter"/>
</dbReference>
<proteinExistence type="inferred from homology"/>
<dbReference type="InterPro" id="IPR019163">
    <property type="entry name" value="THO_Thoc5"/>
</dbReference>
<evidence type="ECO:0008006" key="7">
    <source>
        <dbReference type="Google" id="ProtNLM"/>
    </source>
</evidence>
<dbReference type="Proteomes" id="UP000031668">
    <property type="component" value="Unassembled WGS sequence"/>
</dbReference>
<keyword evidence="3" id="KW-0539">Nucleus</keyword>
<evidence type="ECO:0000313" key="5">
    <source>
        <dbReference type="EMBL" id="KII73574.1"/>
    </source>
</evidence>
<evidence type="ECO:0000256" key="3">
    <source>
        <dbReference type="ARBA" id="ARBA00023242"/>
    </source>
</evidence>
<reference evidence="5 6" key="1">
    <citation type="journal article" date="2014" name="Genome Biol. Evol.">
        <title>The genome of the myxosporean Thelohanellus kitauei shows adaptations to nutrient acquisition within its fish host.</title>
        <authorList>
            <person name="Yang Y."/>
            <person name="Xiong J."/>
            <person name="Zhou Z."/>
            <person name="Huo F."/>
            <person name="Miao W."/>
            <person name="Ran C."/>
            <person name="Liu Y."/>
            <person name="Zhang J."/>
            <person name="Feng J."/>
            <person name="Wang M."/>
            <person name="Wang M."/>
            <person name="Wang L."/>
            <person name="Yao B."/>
        </authorList>
    </citation>
    <scope>NUCLEOTIDE SEQUENCE [LARGE SCALE GENOMIC DNA]</scope>
    <source>
        <strain evidence="5">Wuqing</strain>
    </source>
</reference>
<comment type="similarity">
    <text evidence="2">Belongs to the THOC5 family.</text>
</comment>
<evidence type="ECO:0000256" key="1">
    <source>
        <dbReference type="ARBA" id="ARBA00004123"/>
    </source>
</evidence>
<evidence type="ECO:0000256" key="2">
    <source>
        <dbReference type="ARBA" id="ARBA00008044"/>
    </source>
</evidence>
<dbReference type="GO" id="GO:0006406">
    <property type="term" value="P:mRNA export from nucleus"/>
    <property type="evidence" value="ECO:0007669"/>
    <property type="project" value="TreeGrafter"/>
</dbReference>
<dbReference type="EMBL" id="JWZT01000767">
    <property type="protein sequence ID" value="KII73574.1"/>
    <property type="molecule type" value="Genomic_DNA"/>
</dbReference>
<name>A0A0C2J6X4_THEKT</name>
<protein>
    <recommendedName>
        <fullName evidence="7">THO complex subunit 5 B</fullName>
    </recommendedName>
</protein>
<evidence type="ECO:0000256" key="4">
    <source>
        <dbReference type="SAM" id="Coils"/>
    </source>
</evidence>
<keyword evidence="4" id="KW-0175">Coiled coil</keyword>
<evidence type="ECO:0000313" key="6">
    <source>
        <dbReference type="Proteomes" id="UP000031668"/>
    </source>
</evidence>
<sequence length="544" mass="63185">MDIDDAGDYLEGAFDRNHPLAVHSLEEMRNLLNSPMVDEMSIQSANFRNAVILCAEFRRNLLECYKNIKINRNNVKCNKANIDVIILEINCVISEIQFMQLAIENLINNEPVIVEPDAGVIESFYKNAPSELKIGINDINVLRLNALRFHTIQRDNLLRKQKIQETEIDDLERNVNALEAKIKPLRRYLDDLFTVTKPLHEILSPDIDKQVISIDLLRDLPRPLYNIYFQGMEYSKREFSGSDEFFNYKVLEKNFGSGSHRKRRKYVQFTWFDDDYNFCMNIYYNLRCNVVTATENFCFKPSIGPSDFSGHVLSCLPSNSKISLVLGGHSRLKGRPFNWLQSLAKLSSLDGPISDKSHERFNLEKLSKLIIDRISIKKNLTVQINRFKSGLFLNPNSNEFSVFDFINVTPKQKNQRSDNFKDSKLLHYFYVDSRIFTFCIKHKTSPVSCDARLTIPPGYPVVPSIFKLKFIPSNVFGNKYELIQFNSERMVNLVAYEHYLSSRPKKDLLSIQLNTISKIMKNFDINFDGETVHIPYGKFFRFCF</sequence>
<comment type="subcellular location">
    <subcellularLocation>
        <location evidence="1">Nucleus</location>
    </subcellularLocation>
</comment>
<comment type="caution">
    <text evidence="5">The sequence shown here is derived from an EMBL/GenBank/DDBJ whole genome shotgun (WGS) entry which is preliminary data.</text>
</comment>
<dbReference type="PANTHER" id="PTHR13375">
    <property type="entry name" value="FMS INTERACTING PROTEIN"/>
    <property type="match status" value="1"/>
</dbReference>
<keyword evidence="6" id="KW-1185">Reference proteome</keyword>
<gene>
    <name evidence="5" type="ORF">RF11_12548</name>
</gene>
<dbReference type="GO" id="GO:0003729">
    <property type="term" value="F:mRNA binding"/>
    <property type="evidence" value="ECO:0007669"/>
    <property type="project" value="TreeGrafter"/>
</dbReference>
<organism evidence="5 6">
    <name type="scientific">Thelohanellus kitauei</name>
    <name type="common">Myxosporean</name>
    <dbReference type="NCBI Taxonomy" id="669202"/>
    <lineage>
        <taxon>Eukaryota</taxon>
        <taxon>Metazoa</taxon>
        <taxon>Cnidaria</taxon>
        <taxon>Myxozoa</taxon>
        <taxon>Myxosporea</taxon>
        <taxon>Bivalvulida</taxon>
        <taxon>Platysporina</taxon>
        <taxon>Myxobolidae</taxon>
        <taxon>Thelohanellus</taxon>
    </lineage>
</organism>